<dbReference type="EMBL" id="RJSE01000009">
    <property type="protein sequence ID" value="RNL60572.1"/>
    <property type="molecule type" value="Genomic_DNA"/>
</dbReference>
<evidence type="ECO:0000313" key="2">
    <source>
        <dbReference type="Proteomes" id="UP000267128"/>
    </source>
</evidence>
<keyword evidence="2" id="KW-1185">Reference proteome</keyword>
<accession>A0A3N0CAR5</accession>
<sequence>MSDVTDAEVNDIDLAVVAYLDDGAWNVAELPGRCLDDVESIAKELRRYPGISGALALISIDEDFVLLVRAEGSRVRVLLSDASAAPDWTLARSAVDHLGVHVEVDEEEQAPAGDLGIVADLGFSAADMGELLDDLDLYPEDLLGEIASQIGFGDAFDEYVDDVEAD</sequence>
<comment type="caution">
    <text evidence="1">The sequence shown here is derived from an EMBL/GenBank/DDBJ whole genome shotgun (WGS) entry which is preliminary data.</text>
</comment>
<evidence type="ECO:0008006" key="3">
    <source>
        <dbReference type="Google" id="ProtNLM"/>
    </source>
</evidence>
<proteinExistence type="predicted"/>
<gene>
    <name evidence="1" type="ORF">EFK50_19850</name>
</gene>
<evidence type="ECO:0000313" key="1">
    <source>
        <dbReference type="EMBL" id="RNL60572.1"/>
    </source>
</evidence>
<organism evidence="1 2">
    <name type="scientific">Nocardioides marmoriginsengisoli</name>
    <dbReference type="NCBI Taxonomy" id="661483"/>
    <lineage>
        <taxon>Bacteria</taxon>
        <taxon>Bacillati</taxon>
        <taxon>Actinomycetota</taxon>
        <taxon>Actinomycetes</taxon>
        <taxon>Propionibacteriales</taxon>
        <taxon>Nocardioidaceae</taxon>
        <taxon>Nocardioides</taxon>
    </lineage>
</organism>
<reference evidence="1 2" key="1">
    <citation type="submission" date="2018-11" db="EMBL/GenBank/DDBJ databases">
        <authorList>
            <person name="Li F."/>
        </authorList>
    </citation>
    <scope>NUCLEOTIDE SEQUENCE [LARGE SCALE GENOMIC DNA]</scope>
    <source>
        <strain evidence="1 2">Gsoil 097</strain>
    </source>
</reference>
<dbReference type="OrthoDB" id="5189541at2"/>
<name>A0A3N0CAR5_9ACTN</name>
<dbReference type="AlphaFoldDB" id="A0A3N0CAR5"/>
<protein>
    <recommendedName>
        <fullName evidence="3">tRNA adenosine deaminase</fullName>
    </recommendedName>
</protein>
<dbReference type="InterPro" id="IPR023869">
    <property type="entry name" value="tRNA_Adeno_NH3ase_assoc_put"/>
</dbReference>
<dbReference type="NCBIfam" id="TIGR03941">
    <property type="entry name" value="tRNA_deam_assoc"/>
    <property type="match status" value="1"/>
</dbReference>
<dbReference type="Proteomes" id="UP000267128">
    <property type="component" value="Unassembled WGS sequence"/>
</dbReference>